<organism evidence="6 7">
    <name type="scientific">Chryseobacterium arthrosphaerae</name>
    <dbReference type="NCBI Taxonomy" id="651561"/>
    <lineage>
        <taxon>Bacteria</taxon>
        <taxon>Pseudomonadati</taxon>
        <taxon>Bacteroidota</taxon>
        <taxon>Flavobacteriia</taxon>
        <taxon>Flavobacteriales</taxon>
        <taxon>Weeksellaceae</taxon>
        <taxon>Chryseobacterium group</taxon>
        <taxon>Chryseobacterium</taxon>
    </lineage>
</organism>
<dbReference type="Proteomes" id="UP001350005">
    <property type="component" value="Unassembled WGS sequence"/>
</dbReference>
<dbReference type="PROSITE" id="PS00101">
    <property type="entry name" value="HEXAPEP_TRANSFERASES"/>
    <property type="match status" value="1"/>
</dbReference>
<keyword evidence="2 5" id="KW-0808">Transferase</keyword>
<evidence type="ECO:0000313" key="5">
    <source>
        <dbReference type="EMBL" id="MEE6129832.1"/>
    </source>
</evidence>
<dbReference type="EMBL" id="MAYG01000001">
    <property type="protein sequence ID" value="OCA74996.1"/>
    <property type="molecule type" value="Genomic_DNA"/>
</dbReference>
<dbReference type="KEGG" id="carh:EGY05_16445"/>
<dbReference type="STRING" id="651561.BBI00_11920"/>
<dbReference type="GO" id="GO:0016746">
    <property type="term" value="F:acyltransferase activity"/>
    <property type="evidence" value="ECO:0007669"/>
    <property type="project" value="UniProtKB-KW"/>
</dbReference>
<dbReference type="Proteomes" id="UP000093432">
    <property type="component" value="Unassembled WGS sequence"/>
</dbReference>
<evidence type="ECO:0000256" key="3">
    <source>
        <dbReference type="ARBA" id="ARBA00022737"/>
    </source>
</evidence>
<dbReference type="RefSeq" id="WP_065398976.1">
    <property type="nucleotide sequence ID" value="NZ_CP033811.1"/>
</dbReference>
<keyword evidence="3" id="KW-0677">Repeat</keyword>
<keyword evidence="8" id="KW-1185">Reference proteome</keyword>
<evidence type="ECO:0000256" key="1">
    <source>
        <dbReference type="ARBA" id="ARBA00007274"/>
    </source>
</evidence>
<name>A0A1B8ZTS7_9FLAO</name>
<evidence type="ECO:0000256" key="4">
    <source>
        <dbReference type="ARBA" id="ARBA00023315"/>
    </source>
</evidence>
<comment type="similarity">
    <text evidence="1">Belongs to the transferase hexapeptide repeat family.</text>
</comment>
<reference evidence="7" key="1">
    <citation type="submission" date="2016-07" db="EMBL/GenBank/DDBJ databases">
        <authorList>
            <person name="Florea S."/>
            <person name="Webb J.S."/>
            <person name="Jaromczyk J."/>
            <person name="Schardl C.L."/>
        </authorList>
    </citation>
    <scope>NUCLEOTIDE SEQUENCE [LARGE SCALE GENOMIC DNA]</scope>
    <source>
        <strain evidence="7">CC-VM-7</strain>
    </source>
</reference>
<dbReference type="InterPro" id="IPR011004">
    <property type="entry name" value="Trimer_LpxA-like_sf"/>
</dbReference>
<comment type="caution">
    <text evidence="6">The sequence shown here is derived from an EMBL/GenBank/DDBJ whole genome shotgun (WGS) entry which is preliminary data.</text>
</comment>
<dbReference type="Gene3D" id="2.160.10.10">
    <property type="entry name" value="Hexapeptide repeat proteins"/>
    <property type="match status" value="1"/>
</dbReference>
<accession>A0A1B8ZTS7</accession>
<evidence type="ECO:0000313" key="8">
    <source>
        <dbReference type="Proteomes" id="UP001350005"/>
    </source>
</evidence>
<keyword evidence="4 5" id="KW-0012">Acyltransferase</keyword>
<evidence type="ECO:0000313" key="6">
    <source>
        <dbReference type="EMBL" id="OCA74996.1"/>
    </source>
</evidence>
<proteinExistence type="inferred from homology"/>
<dbReference type="EMBL" id="JAZGJU010000061">
    <property type="protein sequence ID" value="MEE6129832.1"/>
    <property type="molecule type" value="Genomic_DNA"/>
</dbReference>
<evidence type="ECO:0000256" key="2">
    <source>
        <dbReference type="ARBA" id="ARBA00022679"/>
    </source>
</evidence>
<dbReference type="AlphaFoldDB" id="A0A1B8ZTS7"/>
<dbReference type="PANTHER" id="PTHR43300:SF11">
    <property type="entry name" value="ACETYLTRANSFERASE RV3034C-RELATED"/>
    <property type="match status" value="1"/>
</dbReference>
<dbReference type="EC" id="2.3.1.-" evidence="5"/>
<dbReference type="CDD" id="cd03349">
    <property type="entry name" value="LbH_XAT"/>
    <property type="match status" value="1"/>
</dbReference>
<protein>
    <submittedName>
        <fullName evidence="5">CatB-related O-acetyltransferase</fullName>
        <ecNumber evidence="5">2.3.1.-</ecNumber>
    </submittedName>
</protein>
<reference evidence="5 8" key="3">
    <citation type="submission" date="2024-01" db="EMBL/GenBank/DDBJ databases">
        <title>Whole genome of Chryseobacterium arthrosphaerae NNCa 2741.</title>
        <authorList>
            <person name="Boriskina E.V."/>
            <person name="Gordinskaya N.A."/>
            <person name="Kropotov V.S."/>
            <person name="Alekseeva A.E."/>
            <person name="Makhova M.A."/>
            <person name="Kryazhev D.V."/>
            <person name="Shkurkina I.S."/>
        </authorList>
    </citation>
    <scope>NUCLEOTIDE SEQUENCE [LARGE SCALE GENOMIC DNA]</scope>
    <source>
        <strain evidence="5 8">NNCa 2741</strain>
    </source>
</reference>
<dbReference type="InterPro" id="IPR050179">
    <property type="entry name" value="Trans_hexapeptide_repeat"/>
</dbReference>
<dbReference type="InterPro" id="IPR018357">
    <property type="entry name" value="Hexapep_transf_CS"/>
</dbReference>
<evidence type="ECO:0000313" key="7">
    <source>
        <dbReference type="Proteomes" id="UP000093432"/>
    </source>
</evidence>
<dbReference type="OrthoDB" id="9814490at2"/>
<dbReference type="PANTHER" id="PTHR43300">
    <property type="entry name" value="ACETYLTRANSFERASE"/>
    <property type="match status" value="1"/>
</dbReference>
<reference evidence="6" key="2">
    <citation type="submission" date="2016-07" db="EMBL/GenBank/DDBJ databases">
        <authorList>
            <person name="Jeong J.-J."/>
            <person name="Kim D.W."/>
            <person name="Sang M.K."/>
            <person name="Choi I.-G."/>
            <person name="Kim K.D."/>
        </authorList>
    </citation>
    <scope>NUCLEOTIDE SEQUENCE</scope>
    <source>
        <strain evidence="6">CC-VM-7</strain>
    </source>
</reference>
<dbReference type="InterPro" id="IPR001451">
    <property type="entry name" value="Hexapep"/>
</dbReference>
<dbReference type="Pfam" id="PF00132">
    <property type="entry name" value="Hexapep"/>
    <property type="match status" value="1"/>
</dbReference>
<gene>
    <name evidence="6" type="ORF">BBI00_11920</name>
    <name evidence="5" type="ORF">V2E39_20710</name>
</gene>
<sequence>MLGKIEYYWSKILKKIRLRALVNVEIHSTSKVCSGSQLVNVKMGKYSDIGYDCIILNTDIGAFCSFGANIIIGGAPHTIDWVSTSPVFNKNKDHLPKKFALHDFSLEGHTSIGNDVWIANNVLIKTGVTVGDGAVIGMGSVVTKDVGPYEIWAGNPARFIKKRFDDESIEAMLAIKWWKWDDRKIEENGFLFNDVKKFIETHQNK</sequence>
<dbReference type="SUPFAM" id="SSF51161">
    <property type="entry name" value="Trimeric LpxA-like enzymes"/>
    <property type="match status" value="1"/>
</dbReference>